<evidence type="ECO:0000313" key="2">
    <source>
        <dbReference type="Proteomes" id="UP000053105"/>
    </source>
</evidence>
<sequence length="351" mass="40110">MKQVSNLMYFRNKAIIKRKCDCDEKVRELKVNQAVCDRTDENRFKDPKTHKFEDLSIDNHVSKIFQSSYVSSSSDTFFGPAKSTECPVVHSDRSGSERFAAKIKTQLDKRAYLYFQPLIELLCPSANIKIKSKLRNFKQSQCIHKISNKTEVSVPLCRMSQYKQFITLETSFSSRCPKLKRGKRKIDAGQHESGFGNAARRKNCNRSLSLKPEKEKENVDYVLQAILIYVTSVKLRVFNLIITKVNYVHPIDDKFLVDAAYRGSYMGEEKVKESAKTQCDITCTECNLFTICLRDGNMNVIGENDYKKKSKSEVHHFAFSGIVVNHDEESTANPSKCMIISSFNPAALEQS</sequence>
<dbReference type="AlphaFoldDB" id="A0A0M8ZX20"/>
<accession>A0A0M8ZX20</accession>
<protein>
    <submittedName>
        <fullName evidence="1">Uncharacterized protein</fullName>
    </submittedName>
</protein>
<evidence type="ECO:0000313" key="1">
    <source>
        <dbReference type="EMBL" id="KOX71806.1"/>
    </source>
</evidence>
<reference evidence="1 2" key="1">
    <citation type="submission" date="2015-07" db="EMBL/GenBank/DDBJ databases">
        <title>The genome of Melipona quadrifasciata.</title>
        <authorList>
            <person name="Pan H."/>
            <person name="Kapheim K."/>
        </authorList>
    </citation>
    <scope>NUCLEOTIDE SEQUENCE [LARGE SCALE GENOMIC DNA]</scope>
    <source>
        <strain evidence="1">0111107301</strain>
        <tissue evidence="1">Whole body</tissue>
    </source>
</reference>
<proteinExistence type="predicted"/>
<organism evidence="1 2">
    <name type="scientific">Melipona quadrifasciata</name>
    <dbReference type="NCBI Taxonomy" id="166423"/>
    <lineage>
        <taxon>Eukaryota</taxon>
        <taxon>Metazoa</taxon>
        <taxon>Ecdysozoa</taxon>
        <taxon>Arthropoda</taxon>
        <taxon>Hexapoda</taxon>
        <taxon>Insecta</taxon>
        <taxon>Pterygota</taxon>
        <taxon>Neoptera</taxon>
        <taxon>Endopterygota</taxon>
        <taxon>Hymenoptera</taxon>
        <taxon>Apocrita</taxon>
        <taxon>Aculeata</taxon>
        <taxon>Apoidea</taxon>
        <taxon>Anthophila</taxon>
        <taxon>Apidae</taxon>
        <taxon>Melipona</taxon>
    </lineage>
</organism>
<keyword evidence="2" id="KW-1185">Reference proteome</keyword>
<dbReference type="Proteomes" id="UP000053105">
    <property type="component" value="Unassembled WGS sequence"/>
</dbReference>
<name>A0A0M8ZX20_9HYME</name>
<dbReference type="EMBL" id="KQ435830">
    <property type="protein sequence ID" value="KOX71806.1"/>
    <property type="molecule type" value="Genomic_DNA"/>
</dbReference>
<gene>
    <name evidence="1" type="ORF">WN51_02376</name>
</gene>